<dbReference type="GO" id="GO:0034727">
    <property type="term" value="P:piecemeal microautophagy of the nucleus"/>
    <property type="evidence" value="ECO:0007669"/>
    <property type="project" value="EnsemblFungi"/>
</dbReference>
<dbReference type="GO" id="GO:0035091">
    <property type="term" value="F:phosphatidylinositol binding"/>
    <property type="evidence" value="ECO:0007669"/>
    <property type="project" value="EnsemblFungi"/>
</dbReference>
<dbReference type="InterPro" id="IPR032914">
    <property type="entry name" value="Vam6/VPS39/TRAP1"/>
</dbReference>
<evidence type="ECO:0000256" key="3">
    <source>
        <dbReference type="ARBA" id="ARBA00038201"/>
    </source>
</evidence>
<dbReference type="GO" id="GO:0030897">
    <property type="term" value="C:HOPS complex"/>
    <property type="evidence" value="ECO:0007669"/>
    <property type="project" value="EnsemblFungi"/>
</dbReference>
<sequence length="1120" mass="131148">MLRARLLDTINSPGIASILPIDQSRRLVLVKTNGNIEVYSKEDKRLKLFQTYPKLLQDINTNNSAVRDLFYSEELSTVFVQYDNVIALLNGTNFHLYDRITDKRTILKCWLLESQHDKTTYLIYQTKEYSKIRVLIWHNRTYKTVLETHLHSNNEIMKSVDFDKMGLLITTNIGIYFWQLGPQPKFAKLDKNFVKLKYPNDLVSLLNELQGQTLKIRPSKQKKAKPELYNKGKISNDNHSTISKSSKISAKSSFSNLWRRKDEVTTRKKQVNNIAGIRYAFHTDYGKSPVVLDQITQNLFQLEILHGDGSDSPSTPSYKMIVHDHSEFFKHYSMFSDVQYIETNILMLNNYEDIKFVDCNSGFTFLDQNISEGIKSVKLANDTVFLVWTDDDQIQLYEYQVDDDVRSAIQGVNDSQNDSNSEVFSLCSQLNTEFEDLWRKVLFYKFFLNSSNSIILCNSSNPQESLNIAAMKLRDLTVMWCLEIFEQMKSLLDDLTRYSIEITNIQNLIIRDIFTSFIEFWAPPELIILKTFPFRLSRLVSDITGEDHQCLFQDNEVQNDNKTKSTTYEIPAKVFTEWCIPYLVEMRRHMKNLMINKEKGITWKYQDRSIQEHFDFFLLNDHKSPTIETMLELLDTVLFEAYLQYLPTMLGPFVRVSNMCNEKIVARDLREHHLFEELIDFYFQRGRHTEALEFLTSEFFNEAETGATRDEIKGKIKILVIAYLTKVPSDFLDIIFKYTSWLLENFKATTDEHEDILASILFRDSPLKQKTYYLKIYDFINIYNQALSMKYLEFIFSTGISDSAHLHTILIRRYLQEINNTRIRAKLKSMLETTIFYDPQNVLVLLEEMLDKTDLSDDQRSFLNLLRTYPLNRLGEHEKALNILYVELSSYSNASSYCEKLYHIEEKEGIRVLMYWYQKLIEEYGQNSDGEAENQTKSATELIKRFLKDHSRKLDATAVLKILPKTISMDDLGDILIEIVKFNSIKKNDLRIVKNVLQVELVNKSKELNDFLSTNVNLTEMYTCPVCNKTFSSFTVDSIFWFDMPNDKKCVVHYNCGRVLQSRLEANIQRKKSIQEKFPNFLQIVRKCCSRLKGVHSIKYSSKASVLPQDHLNFLPTKRI</sequence>
<dbReference type="GO" id="GO:0005085">
    <property type="term" value="F:guanyl-nucleotide exchange factor activity"/>
    <property type="evidence" value="ECO:0007669"/>
    <property type="project" value="EnsemblFungi"/>
</dbReference>
<dbReference type="STRING" id="1071382.H2AYB6"/>
<dbReference type="PANTHER" id="PTHR12894:SF49">
    <property type="entry name" value="VAM6_VPS39-LIKE PROTEIN"/>
    <property type="match status" value="1"/>
</dbReference>
<accession>H2AYB6</accession>
<dbReference type="GO" id="GO:1904263">
    <property type="term" value="P:positive regulation of TORC1 signaling"/>
    <property type="evidence" value="ECO:0007669"/>
    <property type="project" value="EnsemblFungi"/>
</dbReference>
<dbReference type="AlphaFoldDB" id="H2AYB6"/>
<dbReference type="Proteomes" id="UP000005220">
    <property type="component" value="Chromosome 7"/>
</dbReference>
<comment type="similarity">
    <text evidence="3">Belongs to the VAM6/VPS39 family.</text>
</comment>
<name>H2AYB6_KAZAF</name>
<feature type="region of interest" description="Disordered" evidence="4">
    <location>
        <begin position="220"/>
        <end position="247"/>
    </location>
</feature>
<gene>
    <name evidence="6" type="primary">KAFR0G03340</name>
    <name evidence="6" type="ORF">KAFR_0G03340</name>
</gene>
<dbReference type="eggNOG" id="KOG2063">
    <property type="taxonomic scope" value="Eukaryota"/>
</dbReference>
<dbReference type="RefSeq" id="XP_003958501.1">
    <property type="nucleotide sequence ID" value="XM_003958452.1"/>
</dbReference>
<proteinExistence type="inferred from homology"/>
<evidence type="ECO:0000256" key="2">
    <source>
        <dbReference type="ARBA" id="ARBA00023136"/>
    </source>
</evidence>
<keyword evidence="2" id="KW-0472">Membrane</keyword>
<dbReference type="GO" id="GO:0034058">
    <property type="term" value="P:endosomal vesicle fusion"/>
    <property type="evidence" value="ECO:0007669"/>
    <property type="project" value="TreeGrafter"/>
</dbReference>
<dbReference type="OrthoDB" id="5325112at2759"/>
<dbReference type="HOGENOM" id="CLU_293239_0_0_1"/>
<dbReference type="GO" id="GO:0000329">
    <property type="term" value="C:fungal-type vacuole membrane"/>
    <property type="evidence" value="ECO:0007669"/>
    <property type="project" value="EnsemblFungi"/>
</dbReference>
<reference evidence="6 7" key="1">
    <citation type="journal article" date="2011" name="Proc. Natl. Acad. Sci. U.S.A.">
        <title>Evolutionary erosion of yeast sex chromosomes by mating-type switching accidents.</title>
        <authorList>
            <person name="Gordon J.L."/>
            <person name="Armisen D."/>
            <person name="Proux-Wera E."/>
            <person name="Oheigeartaigh S.S."/>
            <person name="Byrne K.P."/>
            <person name="Wolfe K.H."/>
        </authorList>
    </citation>
    <scope>NUCLEOTIDE SEQUENCE [LARGE SCALE GENOMIC DNA]</scope>
    <source>
        <strain evidence="7">ATCC 22294 / BCRC 22015 / CBS 2517 / CECT 1963 / NBRC 1671 / NRRL Y-8276</strain>
    </source>
</reference>
<evidence type="ECO:0000313" key="7">
    <source>
        <dbReference type="Proteomes" id="UP000005220"/>
    </source>
</evidence>
<protein>
    <recommendedName>
        <fullName evidence="5">Vacuolar sorting protein 39/Transforming growth factor beta receptor-associated domain-containing protein</fullName>
    </recommendedName>
</protein>
<dbReference type="FunCoup" id="H2AYB6">
    <property type="interactions" value="737"/>
</dbReference>
<keyword evidence="7" id="KW-1185">Reference proteome</keyword>
<dbReference type="KEGG" id="kaf:KAFR_0G03340"/>
<dbReference type="GO" id="GO:0042144">
    <property type="term" value="P:vacuole fusion, non-autophagic"/>
    <property type="evidence" value="ECO:0007669"/>
    <property type="project" value="EnsemblFungi"/>
</dbReference>
<dbReference type="InterPro" id="IPR019452">
    <property type="entry name" value="VPS39/TGF_beta_rcpt-assoc_1"/>
</dbReference>
<organism evidence="6 7">
    <name type="scientific">Kazachstania africana (strain ATCC 22294 / BCRC 22015 / CBS 2517 / CECT 1963 / NBRC 1671 / NRRL Y-8276)</name>
    <name type="common">Yeast</name>
    <name type="synonym">Kluyveromyces africanus</name>
    <dbReference type="NCBI Taxonomy" id="1071382"/>
    <lineage>
        <taxon>Eukaryota</taxon>
        <taxon>Fungi</taxon>
        <taxon>Dikarya</taxon>
        <taxon>Ascomycota</taxon>
        <taxon>Saccharomycotina</taxon>
        <taxon>Saccharomycetes</taxon>
        <taxon>Saccharomycetales</taxon>
        <taxon>Saccharomycetaceae</taxon>
        <taxon>Kazachstania</taxon>
    </lineage>
</organism>
<dbReference type="PANTHER" id="PTHR12894">
    <property type="entry name" value="CNH DOMAIN CONTAINING"/>
    <property type="match status" value="1"/>
</dbReference>
<dbReference type="InParanoid" id="H2AYB6"/>
<dbReference type="GeneID" id="13887345"/>
<evidence type="ECO:0000259" key="5">
    <source>
        <dbReference type="Pfam" id="PF10366"/>
    </source>
</evidence>
<dbReference type="EMBL" id="HE650827">
    <property type="protein sequence ID" value="CCF59366.1"/>
    <property type="molecule type" value="Genomic_DNA"/>
</dbReference>
<dbReference type="GO" id="GO:1990816">
    <property type="term" value="C:vacuole-mitochondrion membrane contact site"/>
    <property type="evidence" value="ECO:0007669"/>
    <property type="project" value="EnsemblFungi"/>
</dbReference>
<feature type="domain" description="Vacuolar sorting protein 39/Transforming growth factor beta receptor-associated" evidence="5">
    <location>
        <begin position="634"/>
        <end position="743"/>
    </location>
</feature>
<dbReference type="GO" id="GO:0031267">
    <property type="term" value="F:small GTPase binding"/>
    <property type="evidence" value="ECO:0007669"/>
    <property type="project" value="EnsemblFungi"/>
</dbReference>
<dbReference type="GO" id="GO:0012505">
    <property type="term" value="C:endomembrane system"/>
    <property type="evidence" value="ECO:0007669"/>
    <property type="project" value="UniProtKB-SubCell"/>
</dbReference>
<evidence type="ECO:0000256" key="4">
    <source>
        <dbReference type="SAM" id="MobiDB-lite"/>
    </source>
</evidence>
<dbReference type="Pfam" id="PF10366">
    <property type="entry name" value="Vps39_1"/>
    <property type="match status" value="1"/>
</dbReference>
<evidence type="ECO:0000313" key="6">
    <source>
        <dbReference type="EMBL" id="CCF59366.1"/>
    </source>
</evidence>
<comment type="subcellular location">
    <subcellularLocation>
        <location evidence="1">Endomembrane system</location>
        <topology evidence="1">Peripheral membrane protein</topology>
    </subcellularLocation>
</comment>
<dbReference type="GO" id="GO:0035542">
    <property type="term" value="P:regulation of SNARE complex assembly"/>
    <property type="evidence" value="ECO:0007669"/>
    <property type="project" value="EnsemblFungi"/>
</dbReference>
<evidence type="ECO:0000256" key="1">
    <source>
        <dbReference type="ARBA" id="ARBA00004184"/>
    </source>
</evidence>
<feature type="compositionally biased region" description="Basic and acidic residues" evidence="4">
    <location>
        <begin position="224"/>
        <end position="236"/>
    </location>
</feature>
<dbReference type="GO" id="GO:0099022">
    <property type="term" value="P:vesicle tethering"/>
    <property type="evidence" value="ECO:0007669"/>
    <property type="project" value="EnsemblFungi"/>
</dbReference>